<proteinExistence type="predicted"/>
<dbReference type="EMBL" id="BPLQ01010407">
    <property type="protein sequence ID" value="GIY50562.1"/>
    <property type="molecule type" value="Genomic_DNA"/>
</dbReference>
<name>A0AAV4TZC2_9ARAC</name>
<evidence type="ECO:0000313" key="2">
    <source>
        <dbReference type="Proteomes" id="UP001054837"/>
    </source>
</evidence>
<sequence>MNCREKWIRRKIVKGDGRSFESIIGGQSNALRATRNARDPRRRLSYAVRPPRATRRQDPHGVAINLQSHPHPLAWGHSLRLALPLDTQKCPSLVFARDPAVNPAVITKRAPKQHSKRQMLLLRCDFFSRSLYDGY</sequence>
<organism evidence="1 2">
    <name type="scientific">Caerostris darwini</name>
    <dbReference type="NCBI Taxonomy" id="1538125"/>
    <lineage>
        <taxon>Eukaryota</taxon>
        <taxon>Metazoa</taxon>
        <taxon>Ecdysozoa</taxon>
        <taxon>Arthropoda</taxon>
        <taxon>Chelicerata</taxon>
        <taxon>Arachnida</taxon>
        <taxon>Araneae</taxon>
        <taxon>Araneomorphae</taxon>
        <taxon>Entelegynae</taxon>
        <taxon>Araneoidea</taxon>
        <taxon>Araneidae</taxon>
        <taxon>Caerostris</taxon>
    </lineage>
</organism>
<dbReference type="AlphaFoldDB" id="A0AAV4TZC2"/>
<dbReference type="Proteomes" id="UP001054837">
    <property type="component" value="Unassembled WGS sequence"/>
</dbReference>
<keyword evidence="2" id="KW-1185">Reference proteome</keyword>
<protein>
    <submittedName>
        <fullName evidence="1">Uncharacterized protein</fullName>
    </submittedName>
</protein>
<evidence type="ECO:0000313" key="1">
    <source>
        <dbReference type="EMBL" id="GIY50562.1"/>
    </source>
</evidence>
<accession>A0AAV4TZC2</accession>
<comment type="caution">
    <text evidence="1">The sequence shown here is derived from an EMBL/GenBank/DDBJ whole genome shotgun (WGS) entry which is preliminary data.</text>
</comment>
<gene>
    <name evidence="1" type="ORF">CDAR_379011</name>
</gene>
<reference evidence="1 2" key="1">
    <citation type="submission" date="2021-06" db="EMBL/GenBank/DDBJ databases">
        <title>Caerostris darwini draft genome.</title>
        <authorList>
            <person name="Kono N."/>
            <person name="Arakawa K."/>
        </authorList>
    </citation>
    <scope>NUCLEOTIDE SEQUENCE [LARGE SCALE GENOMIC DNA]</scope>
</reference>